<evidence type="ECO:0000313" key="6">
    <source>
        <dbReference type="Proteomes" id="UP001501243"/>
    </source>
</evidence>
<dbReference type="InterPro" id="IPR029044">
    <property type="entry name" value="Nucleotide-diphossugar_trans"/>
</dbReference>
<evidence type="ECO:0000256" key="3">
    <source>
        <dbReference type="ARBA" id="ARBA00022679"/>
    </source>
</evidence>
<keyword evidence="2" id="KW-0328">Glycosyltransferase</keyword>
<name>A0ABP8Q0X6_9BACT</name>
<dbReference type="Gene3D" id="3.90.550.10">
    <property type="entry name" value="Spore Coat Polysaccharide Biosynthesis Protein SpsA, Chain A"/>
    <property type="match status" value="1"/>
</dbReference>
<dbReference type="Pfam" id="PF00535">
    <property type="entry name" value="Glycos_transf_2"/>
    <property type="match status" value="1"/>
</dbReference>
<dbReference type="Proteomes" id="UP001501243">
    <property type="component" value="Unassembled WGS sequence"/>
</dbReference>
<comment type="caution">
    <text evidence="5">The sequence shown here is derived from an EMBL/GenBank/DDBJ whole genome shotgun (WGS) entry which is preliminary data.</text>
</comment>
<dbReference type="InterPro" id="IPR001173">
    <property type="entry name" value="Glyco_trans_2-like"/>
</dbReference>
<gene>
    <name evidence="5" type="ORF">GCM10023172_07980</name>
</gene>
<keyword evidence="6" id="KW-1185">Reference proteome</keyword>
<dbReference type="SUPFAM" id="SSF53448">
    <property type="entry name" value="Nucleotide-diphospho-sugar transferases"/>
    <property type="match status" value="1"/>
</dbReference>
<sequence length="335" mass="38464">MNPCVSVVLPIYNVAPYIEETIASILKQTFTDFELLVIDDCSTDDTAAKVQSFKDPRLRFIQNTQNLGRAGTDNAALPHVRGRYVAKMDGDDLCHPERLARQVAYLEKHPEVNIVGSWMQNFGASTYLNRYPERPADTQVLTLFTLPTGNPSVMLRTSLLREGGMQYDASLRQTEDYDFFARYVRELRVATLPQALIQYRVPPDTIKVSILTERSTVANDVRERLLRTWGVSQNPRDILVHNAIARIGSPLLDVSLDEVEEWLLRLIQYNAVQPLFEPAALCRGLGERWFEMCYTHPESWFRNVRRFGRSPLAVYFPVTGSKRLKFWAKALRFNF</sequence>
<dbReference type="RefSeq" id="WP_208132398.1">
    <property type="nucleotide sequence ID" value="NZ_BAABGQ010000004.1"/>
</dbReference>
<protein>
    <recommendedName>
        <fullName evidence="4">Glycosyltransferase 2-like domain-containing protein</fullName>
    </recommendedName>
</protein>
<keyword evidence="3" id="KW-0808">Transferase</keyword>
<dbReference type="PANTHER" id="PTHR43685:SF5">
    <property type="entry name" value="GLYCOSYLTRANSFERASE EPSE-RELATED"/>
    <property type="match status" value="1"/>
</dbReference>
<comment type="similarity">
    <text evidence="1">Belongs to the glycosyltransferase 2 family.</text>
</comment>
<reference evidence="6" key="1">
    <citation type="journal article" date="2019" name="Int. J. Syst. Evol. Microbiol.">
        <title>The Global Catalogue of Microorganisms (GCM) 10K type strain sequencing project: providing services to taxonomists for standard genome sequencing and annotation.</title>
        <authorList>
            <consortium name="The Broad Institute Genomics Platform"/>
            <consortium name="The Broad Institute Genome Sequencing Center for Infectious Disease"/>
            <person name="Wu L."/>
            <person name="Ma J."/>
        </authorList>
    </citation>
    <scope>NUCLEOTIDE SEQUENCE [LARGE SCALE GENOMIC DNA]</scope>
    <source>
        <strain evidence="6">JCM 17841</strain>
    </source>
</reference>
<evidence type="ECO:0000256" key="2">
    <source>
        <dbReference type="ARBA" id="ARBA00022676"/>
    </source>
</evidence>
<dbReference type="PANTHER" id="PTHR43685">
    <property type="entry name" value="GLYCOSYLTRANSFERASE"/>
    <property type="match status" value="1"/>
</dbReference>
<accession>A0ABP8Q0X6</accession>
<dbReference type="CDD" id="cd00761">
    <property type="entry name" value="Glyco_tranf_GTA_type"/>
    <property type="match status" value="1"/>
</dbReference>
<evidence type="ECO:0000313" key="5">
    <source>
        <dbReference type="EMBL" id="GAA4495765.1"/>
    </source>
</evidence>
<evidence type="ECO:0000256" key="1">
    <source>
        <dbReference type="ARBA" id="ARBA00006739"/>
    </source>
</evidence>
<proteinExistence type="inferred from homology"/>
<dbReference type="EMBL" id="BAABGQ010000004">
    <property type="protein sequence ID" value="GAA4495765.1"/>
    <property type="molecule type" value="Genomic_DNA"/>
</dbReference>
<organism evidence="5 6">
    <name type="scientific">Hymenobacter ginsengisoli</name>
    <dbReference type="NCBI Taxonomy" id="1051626"/>
    <lineage>
        <taxon>Bacteria</taxon>
        <taxon>Pseudomonadati</taxon>
        <taxon>Bacteroidota</taxon>
        <taxon>Cytophagia</taxon>
        <taxon>Cytophagales</taxon>
        <taxon>Hymenobacteraceae</taxon>
        <taxon>Hymenobacter</taxon>
    </lineage>
</organism>
<feature type="domain" description="Glycosyltransferase 2-like" evidence="4">
    <location>
        <begin position="6"/>
        <end position="142"/>
    </location>
</feature>
<evidence type="ECO:0000259" key="4">
    <source>
        <dbReference type="Pfam" id="PF00535"/>
    </source>
</evidence>
<dbReference type="InterPro" id="IPR050834">
    <property type="entry name" value="Glycosyltransf_2"/>
</dbReference>